<dbReference type="InterPro" id="IPR014710">
    <property type="entry name" value="RmlC-like_jellyroll"/>
</dbReference>
<reference evidence="3" key="1">
    <citation type="journal article" date="2019" name="Int. J. Syst. Evol. Microbiol.">
        <title>The Global Catalogue of Microorganisms (GCM) 10K type strain sequencing project: providing services to taxonomists for standard genome sequencing and annotation.</title>
        <authorList>
            <consortium name="The Broad Institute Genomics Platform"/>
            <consortium name="The Broad Institute Genome Sequencing Center for Infectious Disease"/>
            <person name="Wu L."/>
            <person name="Ma J."/>
        </authorList>
    </citation>
    <scope>NUCLEOTIDE SEQUENCE [LARGE SCALE GENOMIC DNA]</scope>
    <source>
        <strain evidence="3">JCM 3146</strain>
    </source>
</reference>
<evidence type="ECO:0000313" key="2">
    <source>
        <dbReference type="EMBL" id="GAA0354966.1"/>
    </source>
</evidence>
<dbReference type="PANTHER" id="PTHR38599:SF1">
    <property type="entry name" value="CUPIN DOMAIN PROTEIN (AFU_ORTHOLOGUE AFUA_3G13620)"/>
    <property type="match status" value="1"/>
</dbReference>
<accession>A0ABP3GYH7</accession>
<dbReference type="InterPro" id="IPR013096">
    <property type="entry name" value="Cupin_2"/>
</dbReference>
<dbReference type="RefSeq" id="WP_252801840.1">
    <property type="nucleotide sequence ID" value="NZ_BAAABM010000047.1"/>
</dbReference>
<sequence>MTDHDMTAEDVPPVTRSTVLDQPLPAPLATSRVEVRRITIAPGHAAGLHVHNGPVFGSVETGSVIYQIDGEAASVLGPGDVFYEPEGARIARFDARDEGVTFLGYFLLTAGQTAEIEFPVS</sequence>
<feature type="domain" description="Cupin type-2" evidence="1">
    <location>
        <begin position="37"/>
        <end position="88"/>
    </location>
</feature>
<organism evidence="2 3">
    <name type="scientific">Actinoallomurus spadix</name>
    <dbReference type="NCBI Taxonomy" id="79912"/>
    <lineage>
        <taxon>Bacteria</taxon>
        <taxon>Bacillati</taxon>
        <taxon>Actinomycetota</taxon>
        <taxon>Actinomycetes</taxon>
        <taxon>Streptosporangiales</taxon>
        <taxon>Thermomonosporaceae</taxon>
        <taxon>Actinoallomurus</taxon>
    </lineage>
</organism>
<evidence type="ECO:0000313" key="3">
    <source>
        <dbReference type="Proteomes" id="UP001501822"/>
    </source>
</evidence>
<dbReference type="EMBL" id="BAAABM010000047">
    <property type="protein sequence ID" value="GAA0354966.1"/>
    <property type="molecule type" value="Genomic_DNA"/>
</dbReference>
<proteinExistence type="predicted"/>
<dbReference type="SUPFAM" id="SSF51182">
    <property type="entry name" value="RmlC-like cupins"/>
    <property type="match status" value="1"/>
</dbReference>
<name>A0ABP3GYH7_9ACTN</name>
<comment type="caution">
    <text evidence="2">The sequence shown here is derived from an EMBL/GenBank/DDBJ whole genome shotgun (WGS) entry which is preliminary data.</text>
</comment>
<keyword evidence="3" id="KW-1185">Reference proteome</keyword>
<evidence type="ECO:0000259" key="1">
    <source>
        <dbReference type="Pfam" id="PF07883"/>
    </source>
</evidence>
<dbReference type="Gene3D" id="2.60.120.10">
    <property type="entry name" value="Jelly Rolls"/>
    <property type="match status" value="1"/>
</dbReference>
<gene>
    <name evidence="2" type="ORF">GCM10010151_50650</name>
</gene>
<dbReference type="PANTHER" id="PTHR38599">
    <property type="entry name" value="CUPIN DOMAIN PROTEIN (AFU_ORTHOLOGUE AFUA_3G13620)"/>
    <property type="match status" value="1"/>
</dbReference>
<protein>
    <recommendedName>
        <fullName evidence="1">Cupin type-2 domain-containing protein</fullName>
    </recommendedName>
</protein>
<dbReference type="Proteomes" id="UP001501822">
    <property type="component" value="Unassembled WGS sequence"/>
</dbReference>
<dbReference type="Pfam" id="PF07883">
    <property type="entry name" value="Cupin_2"/>
    <property type="match status" value="1"/>
</dbReference>
<dbReference type="InterPro" id="IPR011051">
    <property type="entry name" value="RmlC_Cupin_sf"/>
</dbReference>